<comment type="caution">
    <text evidence="1">The sequence shown here is derived from an EMBL/GenBank/DDBJ whole genome shotgun (WGS) entry which is preliminary data.</text>
</comment>
<dbReference type="EMBL" id="ASGP02000003">
    <property type="protein sequence ID" value="KAH9517634.1"/>
    <property type="molecule type" value="Genomic_DNA"/>
</dbReference>
<dbReference type="Proteomes" id="UP000790347">
    <property type="component" value="Unassembled WGS sequence"/>
</dbReference>
<protein>
    <submittedName>
        <fullName evidence="1">Uncharacterized protein</fullName>
    </submittedName>
</protein>
<organism evidence="1 2">
    <name type="scientific">Dermatophagoides farinae</name>
    <name type="common">American house dust mite</name>
    <dbReference type="NCBI Taxonomy" id="6954"/>
    <lineage>
        <taxon>Eukaryota</taxon>
        <taxon>Metazoa</taxon>
        <taxon>Ecdysozoa</taxon>
        <taxon>Arthropoda</taxon>
        <taxon>Chelicerata</taxon>
        <taxon>Arachnida</taxon>
        <taxon>Acari</taxon>
        <taxon>Acariformes</taxon>
        <taxon>Sarcoptiformes</taxon>
        <taxon>Astigmata</taxon>
        <taxon>Psoroptidia</taxon>
        <taxon>Analgoidea</taxon>
        <taxon>Pyroglyphidae</taxon>
        <taxon>Dermatophagoidinae</taxon>
        <taxon>Dermatophagoides</taxon>
    </lineage>
</organism>
<evidence type="ECO:0000313" key="2">
    <source>
        <dbReference type="Proteomes" id="UP000790347"/>
    </source>
</evidence>
<name>A0A922L6U2_DERFA</name>
<sequence length="79" mass="9434">MMMMMLDSCPSHYINGRFLLLTSSNLIEECSYYDQLSFWSNDYQQQQQQQPPPLLVLLLQSLNVDEDGRTFILKNKQWR</sequence>
<proteinExistence type="predicted"/>
<accession>A0A922L6U2</accession>
<keyword evidence="2" id="KW-1185">Reference proteome</keyword>
<evidence type="ECO:0000313" key="1">
    <source>
        <dbReference type="EMBL" id="KAH9517634.1"/>
    </source>
</evidence>
<reference evidence="1" key="2">
    <citation type="journal article" date="2022" name="Res Sq">
        <title>Comparative Genomics Reveals Insights into the Divergent Evolution of Astigmatic Mites and Household Pest Adaptations.</title>
        <authorList>
            <person name="Xiong Q."/>
            <person name="Wan A.T.-Y."/>
            <person name="Liu X.-Y."/>
            <person name="Fung C.S.-H."/>
            <person name="Xiao X."/>
            <person name="Malainual N."/>
            <person name="Hou J."/>
            <person name="Wang L."/>
            <person name="Wang M."/>
            <person name="Yang K."/>
            <person name="Cui Y."/>
            <person name="Leung E."/>
            <person name="Nong W."/>
            <person name="Shin S.-K."/>
            <person name="Au S."/>
            <person name="Jeong K.Y."/>
            <person name="Chew F.T."/>
            <person name="Hui J."/>
            <person name="Leung T.F."/>
            <person name="Tungtrongchitr A."/>
            <person name="Zhong N."/>
            <person name="Liu Z."/>
            <person name="Tsui S."/>
        </authorList>
    </citation>
    <scope>NUCLEOTIDE SEQUENCE</scope>
    <source>
        <strain evidence="1">Derf</strain>
        <tissue evidence="1">Whole organism</tissue>
    </source>
</reference>
<gene>
    <name evidence="1" type="ORF">DERF_008288</name>
</gene>
<dbReference type="AlphaFoldDB" id="A0A922L6U2"/>
<reference evidence="1" key="1">
    <citation type="submission" date="2013-05" db="EMBL/GenBank/DDBJ databases">
        <authorList>
            <person name="Yim A.K.Y."/>
            <person name="Chan T.F."/>
            <person name="Ji K.M."/>
            <person name="Liu X.Y."/>
            <person name="Zhou J.W."/>
            <person name="Li R.Q."/>
            <person name="Yang K.Y."/>
            <person name="Li J."/>
            <person name="Li M."/>
            <person name="Law P.T.W."/>
            <person name="Wu Y.L."/>
            <person name="Cai Z.L."/>
            <person name="Qin H."/>
            <person name="Bao Y."/>
            <person name="Leung R.K.K."/>
            <person name="Ng P.K.S."/>
            <person name="Zou J."/>
            <person name="Zhong X.J."/>
            <person name="Ran P.X."/>
            <person name="Zhong N.S."/>
            <person name="Liu Z.G."/>
            <person name="Tsui S.K.W."/>
        </authorList>
    </citation>
    <scope>NUCLEOTIDE SEQUENCE</scope>
    <source>
        <strain evidence="1">Derf</strain>
        <tissue evidence="1">Whole organism</tissue>
    </source>
</reference>